<reference evidence="3 4" key="1">
    <citation type="submission" date="2023-07" db="EMBL/GenBank/DDBJ databases">
        <title>Sorghum-associated microbial communities from plants grown in Nebraska, USA.</title>
        <authorList>
            <person name="Schachtman D."/>
        </authorList>
    </citation>
    <scope>NUCLEOTIDE SEQUENCE [LARGE SCALE GENOMIC DNA]</scope>
    <source>
        <strain evidence="3 4">DS1314</strain>
    </source>
</reference>
<dbReference type="InterPro" id="IPR049174">
    <property type="entry name" value="Beta-AFase-like"/>
</dbReference>
<evidence type="ECO:0000313" key="4">
    <source>
        <dbReference type="Proteomes" id="UP001233836"/>
    </source>
</evidence>
<dbReference type="Pfam" id="PF20737">
    <property type="entry name" value="Glyco_hydro127C"/>
    <property type="match status" value="1"/>
</dbReference>
<evidence type="ECO:0000259" key="2">
    <source>
        <dbReference type="Pfam" id="PF20737"/>
    </source>
</evidence>
<dbReference type="PANTHER" id="PTHR43465">
    <property type="entry name" value="DUF1680 DOMAIN PROTEIN (AFU_ORTHOLOGUE AFUA_1G08910)"/>
    <property type="match status" value="1"/>
</dbReference>
<accession>A0ABT9W8H9</accession>
<keyword evidence="4" id="KW-1185">Reference proteome</keyword>
<dbReference type="SUPFAM" id="SSF48208">
    <property type="entry name" value="Six-hairpin glycosidases"/>
    <property type="match status" value="1"/>
</dbReference>
<dbReference type="PANTHER" id="PTHR43465:SF2">
    <property type="entry name" value="DUF1680 DOMAIN PROTEIN (AFU_ORTHOLOGUE AFUA_1G08910)"/>
    <property type="match status" value="1"/>
</dbReference>
<gene>
    <name evidence="3" type="ORF">J2T19_000956</name>
</gene>
<organism evidence="3 4">
    <name type="scientific">Paenibacillus tundrae</name>
    <dbReference type="NCBI Taxonomy" id="528187"/>
    <lineage>
        <taxon>Bacteria</taxon>
        <taxon>Bacillati</taxon>
        <taxon>Bacillota</taxon>
        <taxon>Bacilli</taxon>
        <taxon>Bacillales</taxon>
        <taxon>Paenibacillaceae</taxon>
        <taxon>Paenibacillus</taxon>
    </lineage>
</organism>
<evidence type="ECO:0000259" key="1">
    <source>
        <dbReference type="Pfam" id="PF07944"/>
    </source>
</evidence>
<dbReference type="Pfam" id="PF07944">
    <property type="entry name" value="Beta-AFase-like_GH127_cat"/>
    <property type="match status" value="1"/>
</dbReference>
<proteinExistence type="predicted"/>
<sequence length="268" mass="30850">MLFAISALLLDLKRENSEDGYVNTYFTIKEPGREWTNLYEAHELYCAGHLIEAAVAYAEATGKRRLLDIACRFADLIDRLFGLDAGQKQGYCGHQEIELALVKLYHATGEQRYLKLSRYFIDQRGSLPIYFEEEWEQRGRTGHWSDGKPNLEMYQSHLPVRKQSTAVGHFVRAVYMYTAMADLARLTQDASLKAACERLWENTTRKQMYITGGVGSTHRGEAFTFDYDLPNELYKPLAAEPAQVRFIAISYYLWGNREAGEMSVWLRT</sequence>
<evidence type="ECO:0000313" key="3">
    <source>
        <dbReference type="EMBL" id="MDQ0169516.1"/>
    </source>
</evidence>
<dbReference type="Proteomes" id="UP001233836">
    <property type="component" value="Unassembled WGS sequence"/>
</dbReference>
<feature type="domain" description="Non-reducing end beta-L-arabinofuranosidase-like GH127 catalytic" evidence="1">
    <location>
        <begin position="16"/>
        <end position="235"/>
    </location>
</feature>
<name>A0ABT9W8H9_9BACL</name>
<dbReference type="InterPro" id="IPR012878">
    <property type="entry name" value="Beta-AFase-like_GH127_cat"/>
</dbReference>
<dbReference type="EMBL" id="JAUSTI010000002">
    <property type="protein sequence ID" value="MDQ0169516.1"/>
    <property type="molecule type" value="Genomic_DNA"/>
</dbReference>
<comment type="caution">
    <text evidence="3">The sequence shown here is derived from an EMBL/GenBank/DDBJ whole genome shotgun (WGS) entry which is preliminary data.</text>
</comment>
<protein>
    <submittedName>
        <fullName evidence="3">DUF1680 family protein</fullName>
    </submittedName>
</protein>
<dbReference type="InterPro" id="IPR008928">
    <property type="entry name" value="6-hairpin_glycosidase_sf"/>
</dbReference>
<dbReference type="InterPro" id="IPR049049">
    <property type="entry name" value="Beta-AFase-like_GH127_C"/>
</dbReference>
<feature type="domain" description="Non-reducing end beta-L-arabinofuranosidase-like GH127 C-terminal" evidence="2">
    <location>
        <begin position="240"/>
        <end position="267"/>
    </location>
</feature>